<dbReference type="SUPFAM" id="SSF51197">
    <property type="entry name" value="Clavaminate synthase-like"/>
    <property type="match status" value="1"/>
</dbReference>
<gene>
    <name evidence="3" type="ORF">PYW07_008188</name>
</gene>
<dbReference type="EMBL" id="JARGEI010000022">
    <property type="protein sequence ID" value="KAJ8710946.1"/>
    <property type="molecule type" value="Genomic_DNA"/>
</dbReference>
<evidence type="ECO:0000313" key="3">
    <source>
        <dbReference type="EMBL" id="KAJ8710946.1"/>
    </source>
</evidence>
<dbReference type="GO" id="GO:0006631">
    <property type="term" value="P:fatty acid metabolic process"/>
    <property type="evidence" value="ECO:0007669"/>
    <property type="project" value="TreeGrafter"/>
</dbReference>
<evidence type="ECO:0000256" key="2">
    <source>
        <dbReference type="SAM" id="MobiDB-lite"/>
    </source>
</evidence>
<protein>
    <submittedName>
        <fullName evidence="3">Uncharacterized protein</fullName>
    </submittedName>
</protein>
<dbReference type="PANTHER" id="PTHR21052:SF0">
    <property type="entry name" value="ALPHA-KETOGLUTARATE-DEPENDENT DIOXYGENASE ALKB HOMOLOG 7, MITOCHONDRIAL"/>
    <property type="match status" value="1"/>
</dbReference>
<dbReference type="GO" id="GO:0006974">
    <property type="term" value="P:DNA damage response"/>
    <property type="evidence" value="ECO:0007669"/>
    <property type="project" value="InterPro"/>
</dbReference>
<dbReference type="InterPro" id="IPR037151">
    <property type="entry name" value="AlkB-like_sf"/>
</dbReference>
<organism evidence="3 4">
    <name type="scientific">Mythimna separata</name>
    <name type="common">Oriental armyworm</name>
    <name type="synonym">Pseudaletia separata</name>
    <dbReference type="NCBI Taxonomy" id="271217"/>
    <lineage>
        <taxon>Eukaryota</taxon>
        <taxon>Metazoa</taxon>
        <taxon>Ecdysozoa</taxon>
        <taxon>Arthropoda</taxon>
        <taxon>Hexapoda</taxon>
        <taxon>Insecta</taxon>
        <taxon>Pterygota</taxon>
        <taxon>Neoptera</taxon>
        <taxon>Endopterygota</taxon>
        <taxon>Lepidoptera</taxon>
        <taxon>Glossata</taxon>
        <taxon>Ditrysia</taxon>
        <taxon>Noctuoidea</taxon>
        <taxon>Noctuidae</taxon>
        <taxon>Noctuinae</taxon>
        <taxon>Hadenini</taxon>
        <taxon>Mythimna</taxon>
    </lineage>
</organism>
<reference evidence="3" key="1">
    <citation type="submission" date="2023-03" db="EMBL/GenBank/DDBJ databases">
        <title>Chromosome-level genomes of two armyworms, Mythimna separata and Mythimna loreyi, provide insights into the biosynthesis and reception of sex pheromones.</title>
        <authorList>
            <person name="Zhao H."/>
        </authorList>
    </citation>
    <scope>NUCLEOTIDE SEQUENCE</scope>
    <source>
        <strain evidence="3">BeijingLab</strain>
        <tissue evidence="3">Pupa</tissue>
    </source>
</reference>
<comment type="caution">
    <text evidence="3">The sequence shown here is derived from an EMBL/GenBank/DDBJ whole genome shotgun (WGS) entry which is preliminary data.</text>
</comment>
<dbReference type="GO" id="GO:0005759">
    <property type="term" value="C:mitochondrial matrix"/>
    <property type="evidence" value="ECO:0007669"/>
    <property type="project" value="TreeGrafter"/>
</dbReference>
<dbReference type="AlphaFoldDB" id="A0AAD7YCP7"/>
<dbReference type="Gene3D" id="2.60.120.590">
    <property type="entry name" value="Alpha-ketoglutarate-dependent dioxygenase AlkB-like"/>
    <property type="match status" value="1"/>
</dbReference>
<evidence type="ECO:0000256" key="1">
    <source>
        <dbReference type="ARBA" id="ARBA00001954"/>
    </source>
</evidence>
<sequence>MRLLTFSFLKTCKYKKLCFGLPRRISSVTEAEPRTAFRDASLVEVSASWEEREEPALRRAVLRDMQVYTDFITEREETALLLELEPVLRRMRYEFDHWDNAIQGFRETERSQWSAENSAVLSRVRAQAAAAGARAFLPHVHVLDLAAAGLIRPHVDAVRFCGDVIAGLCLASSAVMQLVHNTHKHMELNALLVRRGLYIMKGVARYDFTHAVLGGAESVWRGTPLPRQRRVALICRTRPHKGDLPPAHADADTDADLPPADLPPRHSQPPAQQSGPYEHVK</sequence>
<keyword evidence="4" id="KW-1185">Reference proteome</keyword>
<proteinExistence type="predicted"/>
<name>A0AAD7YCP7_MYTSE</name>
<comment type="cofactor">
    <cofactor evidence="1">
        <name>Fe(2+)</name>
        <dbReference type="ChEBI" id="CHEBI:29033"/>
    </cofactor>
</comment>
<evidence type="ECO:0000313" key="4">
    <source>
        <dbReference type="Proteomes" id="UP001231518"/>
    </source>
</evidence>
<accession>A0AAD7YCP7</accession>
<dbReference type="PANTHER" id="PTHR21052">
    <property type="entry name" value="SPERMATOGENESIS ASSOCIATED 11-RELATED"/>
    <property type="match status" value="1"/>
</dbReference>
<dbReference type="Proteomes" id="UP001231518">
    <property type="component" value="Chromosome 21"/>
</dbReference>
<dbReference type="InterPro" id="IPR032870">
    <property type="entry name" value="ALKBH7-like"/>
</dbReference>
<feature type="region of interest" description="Disordered" evidence="2">
    <location>
        <begin position="239"/>
        <end position="281"/>
    </location>
</feature>